<feature type="site" description="Interaction with DNA" evidence="8">
    <location>
        <position position="42"/>
    </location>
</feature>
<feature type="site" description="Interaction with DNA" evidence="8">
    <location>
        <position position="78"/>
    </location>
</feature>
<accession>A0A150L5M1</accession>
<sequence>MKNIAENLHDLPLEEVIGDRFSRYSKYIIQDRALPDARDGLKPVQRRILYAMYVEGNTADKPYRKSAKTVGNVIGNFHPHGDVAVYDAMVRLSQEWKMRHLLIEMHGNNGSIDGDPPAAMRYTEARLSQISTELLSDIDKDTVPFVPNFDDTDKEPAVLPSRFPNLLVNGSTGISAGYATDIPPHNLAEVIDGVIMRMENPECTVEDLMRVIKGPDFPTGGIIQGIDGIKKAYETGKGKIVVRGKAEIERLRNGREQIVITEIPFEVNKAQLVKKIDEFRYEKKVDGIADVRDETDRTGLRIVVELKRDADAEGVLNYLYKNSDLQITYNFNMVAIHNRRPKLMGLTDLLDAYIEHRKEVVENRTRHELKKARDRKHIVEGLMKAVSILDDVIRTIRASKDKKDAKMRLMEEFSFTEPQSEAIVNLQLYRLTNTDITQLRKENEELAKKIKELSSILDSDKKLSKVIIKELKEIREKYGDERRTAIEEEIEEIKINLEVLVGNEDVIASVTREGYVKRTSLRSFAASNLEDFGMKEGDHLLSAFEMNTTDVLLLFTNKGNYLYCPVHILPDIRWKEPGQHIANLIPVERDEAIIGAVPVKDFNQPVYLLFVTKKGMVKKTGLKNYQVNRYSKPMAAILLKEGDELAAVHVTDGTKELFLSTYFGYGLRFHESEINPTGVRSAGVKGINLKNGDFVVSGHPIEDERQTIVLATQRGAVKRMPLSEMETSSRAKRGLIMLRELKKNPHRNIGTAAVYDTDTIAVRTEKNEKVTVPVKEIRLGDRYSNGSFAFAAEDKGYGKQLWIERNGPVKAGGGQRASDLENQGEGEGG</sequence>
<feature type="active site" description="O-(5'-phospho-DNA)-tyrosine intermediate" evidence="8 9">
    <location>
        <position position="122"/>
    </location>
</feature>
<dbReference type="NCBIfam" id="NF004044">
    <property type="entry name" value="PRK05561.1"/>
    <property type="match status" value="1"/>
</dbReference>
<evidence type="ECO:0000256" key="3">
    <source>
        <dbReference type="ARBA" id="ARBA00023029"/>
    </source>
</evidence>
<dbReference type="GO" id="GO:0005524">
    <property type="term" value="F:ATP binding"/>
    <property type="evidence" value="ECO:0007669"/>
    <property type="project" value="InterPro"/>
</dbReference>
<protein>
    <recommendedName>
        <fullName evidence="8">DNA topoisomerase 4 subunit A</fullName>
        <ecNumber evidence="8">5.6.2.2</ecNumber>
    </recommendedName>
    <alternativeName>
        <fullName evidence="8">Topoisomerase IV subunit A</fullName>
    </alternativeName>
</protein>
<comment type="catalytic activity">
    <reaction evidence="1 8 9">
        <text>ATP-dependent breakage, passage and rejoining of double-stranded DNA.</text>
        <dbReference type="EC" id="5.6.2.2"/>
    </reaction>
</comment>
<evidence type="ECO:0000259" key="12">
    <source>
        <dbReference type="PROSITE" id="PS52040"/>
    </source>
</evidence>
<dbReference type="SMART" id="SM00434">
    <property type="entry name" value="TOP4c"/>
    <property type="match status" value="1"/>
</dbReference>
<dbReference type="Proteomes" id="UP000075683">
    <property type="component" value="Unassembled WGS sequence"/>
</dbReference>
<feature type="domain" description="Topo IIA-type catalytic" evidence="12">
    <location>
        <begin position="34"/>
        <end position="500"/>
    </location>
</feature>
<dbReference type="GO" id="GO:0007059">
    <property type="term" value="P:chromosome segregation"/>
    <property type="evidence" value="ECO:0007669"/>
    <property type="project" value="UniProtKB-UniRule"/>
</dbReference>
<dbReference type="HAMAP" id="MF_00937">
    <property type="entry name" value="ParC_type2"/>
    <property type="match status" value="1"/>
</dbReference>
<dbReference type="NCBIfam" id="TIGR01063">
    <property type="entry name" value="gyrA"/>
    <property type="match status" value="1"/>
</dbReference>
<evidence type="ECO:0000313" key="14">
    <source>
        <dbReference type="Proteomes" id="UP000075683"/>
    </source>
</evidence>
<dbReference type="GO" id="GO:0034335">
    <property type="term" value="F:DNA negative supercoiling activity"/>
    <property type="evidence" value="ECO:0007669"/>
    <property type="project" value="UniProtKB-ARBA"/>
</dbReference>
<feature type="region of interest" description="Disordered" evidence="11">
    <location>
        <begin position="807"/>
        <end position="829"/>
    </location>
</feature>
<evidence type="ECO:0000256" key="1">
    <source>
        <dbReference type="ARBA" id="ARBA00000185"/>
    </source>
</evidence>
<dbReference type="PATRIC" id="fig|301148.3.peg.2677"/>
<dbReference type="Gene3D" id="2.120.10.90">
    <property type="entry name" value="DNA gyrase/topoisomerase IV, subunit A, C-terminal"/>
    <property type="match status" value="1"/>
</dbReference>
<feature type="coiled-coil region" evidence="10">
    <location>
        <begin position="429"/>
        <end position="503"/>
    </location>
</feature>
<dbReference type="AlphaFoldDB" id="A0A150L5M1"/>
<dbReference type="InterPro" id="IPR005741">
    <property type="entry name" value="TopoIV_A_Gpos"/>
</dbReference>
<dbReference type="OrthoDB" id="9806486at2"/>
<dbReference type="STRING" id="301148.B4135_4281"/>
<keyword evidence="3 8" id="KW-0799">Topoisomerase</keyword>
<feature type="site" description="Interaction with DNA" evidence="8">
    <location>
        <position position="97"/>
    </location>
</feature>
<feature type="site" description="Interaction with DNA" evidence="8">
    <location>
        <position position="91"/>
    </location>
</feature>
<evidence type="ECO:0000313" key="13">
    <source>
        <dbReference type="EMBL" id="KYD07600.1"/>
    </source>
</evidence>
<dbReference type="Pfam" id="PF00521">
    <property type="entry name" value="DNA_topoisoIV"/>
    <property type="match status" value="1"/>
</dbReference>
<dbReference type="GO" id="GO:0009330">
    <property type="term" value="C:DNA topoisomerase type II (double strand cut, ATP-hydrolyzing) complex"/>
    <property type="evidence" value="ECO:0007669"/>
    <property type="project" value="TreeGrafter"/>
</dbReference>
<dbReference type="EC" id="5.6.2.2" evidence="8"/>
<dbReference type="SUPFAM" id="SSF56719">
    <property type="entry name" value="Type II DNA topoisomerase"/>
    <property type="match status" value="1"/>
</dbReference>
<dbReference type="Gene3D" id="3.30.1360.40">
    <property type="match status" value="1"/>
</dbReference>
<name>A0A150L5M1_9BACI</name>
<dbReference type="InterPro" id="IPR002205">
    <property type="entry name" value="Topo_IIA_dom_A"/>
</dbReference>
<evidence type="ECO:0000256" key="2">
    <source>
        <dbReference type="ARBA" id="ARBA00022475"/>
    </source>
</evidence>
<feature type="site" description="Interaction with DNA" evidence="8">
    <location>
        <position position="80"/>
    </location>
</feature>
<dbReference type="InterPro" id="IPR035516">
    <property type="entry name" value="Gyrase/topoIV_suA_C"/>
</dbReference>
<dbReference type="InterPro" id="IPR013758">
    <property type="entry name" value="Topo_IIA_A/C_ab"/>
</dbReference>
<keyword evidence="5 8" id="KW-0472">Membrane</keyword>
<dbReference type="Gene3D" id="1.10.268.10">
    <property type="entry name" value="Topoisomerase, domain 3"/>
    <property type="match status" value="1"/>
</dbReference>
<dbReference type="PANTHER" id="PTHR43493">
    <property type="entry name" value="DNA GYRASE/TOPOISOMERASE SUBUNIT A"/>
    <property type="match status" value="1"/>
</dbReference>
<organism evidence="13 14">
    <name type="scientific">Caldibacillus debilis</name>
    <dbReference type="NCBI Taxonomy" id="301148"/>
    <lineage>
        <taxon>Bacteria</taxon>
        <taxon>Bacillati</taxon>
        <taxon>Bacillota</taxon>
        <taxon>Bacilli</taxon>
        <taxon>Bacillales</taxon>
        <taxon>Bacillaceae</taxon>
        <taxon>Caldibacillus</taxon>
    </lineage>
</organism>
<evidence type="ECO:0000256" key="8">
    <source>
        <dbReference type="HAMAP-Rule" id="MF_00937"/>
    </source>
</evidence>
<evidence type="ECO:0000256" key="7">
    <source>
        <dbReference type="ARBA" id="ARBA00063644"/>
    </source>
</evidence>
<dbReference type="GO" id="GO:0006265">
    <property type="term" value="P:DNA topological change"/>
    <property type="evidence" value="ECO:0007669"/>
    <property type="project" value="UniProtKB-UniRule"/>
</dbReference>
<dbReference type="Pfam" id="PF03989">
    <property type="entry name" value="DNA_gyraseA_C"/>
    <property type="match status" value="5"/>
</dbReference>
<dbReference type="GO" id="GO:0003677">
    <property type="term" value="F:DNA binding"/>
    <property type="evidence" value="ECO:0007669"/>
    <property type="project" value="UniProtKB-UniRule"/>
</dbReference>
<dbReference type="GO" id="GO:0005694">
    <property type="term" value="C:chromosome"/>
    <property type="evidence" value="ECO:0007669"/>
    <property type="project" value="InterPro"/>
</dbReference>
<dbReference type="InterPro" id="IPR006691">
    <property type="entry name" value="GyrA/parC_rep"/>
</dbReference>
<evidence type="ECO:0000256" key="11">
    <source>
        <dbReference type="SAM" id="MobiDB-lite"/>
    </source>
</evidence>
<evidence type="ECO:0000256" key="5">
    <source>
        <dbReference type="ARBA" id="ARBA00023136"/>
    </source>
</evidence>
<keyword evidence="6 8" id="KW-0413">Isomerase</keyword>
<evidence type="ECO:0000256" key="6">
    <source>
        <dbReference type="ARBA" id="ARBA00023235"/>
    </source>
</evidence>
<keyword evidence="2 8" id="KW-1003">Cell membrane</keyword>
<keyword evidence="10" id="KW-0175">Coiled coil</keyword>
<gene>
    <name evidence="8" type="primary">parC</name>
    <name evidence="13" type="ORF">B4135_4281</name>
</gene>
<dbReference type="Gene3D" id="3.90.199.10">
    <property type="entry name" value="Topoisomerase II, domain 5"/>
    <property type="match status" value="1"/>
</dbReference>
<reference evidence="13 14" key="1">
    <citation type="submission" date="2016-01" db="EMBL/GenBank/DDBJ databases">
        <title>Draft Genome Sequences of Seven Thermophilic Sporeformers Isolated from Foods.</title>
        <authorList>
            <person name="Berendsen E.M."/>
            <person name="Wells-Bennik M.H."/>
            <person name="Krawcyk A.O."/>
            <person name="De Jong A."/>
            <person name="Holsappel S."/>
            <person name="Eijlander R.T."/>
            <person name="Kuipers O.P."/>
        </authorList>
    </citation>
    <scope>NUCLEOTIDE SEQUENCE [LARGE SCALE GENOMIC DNA]</scope>
    <source>
        <strain evidence="13 14">B4135</strain>
    </source>
</reference>
<dbReference type="CDD" id="cd00187">
    <property type="entry name" value="TOP4c"/>
    <property type="match status" value="1"/>
</dbReference>
<comment type="subunit">
    <text evidence="7 8">Heterotetramer composed of ParC and ParE.</text>
</comment>
<dbReference type="RefSeq" id="WP_061570352.1">
    <property type="nucleotide sequence ID" value="NZ_LQYT01000147.1"/>
</dbReference>
<dbReference type="NCBIfam" id="TIGR01061">
    <property type="entry name" value="parC_Gpos"/>
    <property type="match status" value="1"/>
</dbReference>
<dbReference type="FunFam" id="3.90.199.10:FF:000001">
    <property type="entry name" value="DNA gyrase subunit A"/>
    <property type="match status" value="1"/>
</dbReference>
<keyword evidence="4 8" id="KW-0238">DNA-binding</keyword>
<comment type="caution">
    <text evidence="13">The sequence shown here is derived from an EMBL/GenBank/DDBJ whole genome shotgun (WGS) entry which is preliminary data.</text>
</comment>
<dbReference type="FunFam" id="3.30.1360.40:FF:000002">
    <property type="entry name" value="DNA gyrase subunit A"/>
    <property type="match status" value="1"/>
</dbReference>
<dbReference type="FunFam" id="1.10.268.10:FF:000001">
    <property type="entry name" value="DNA gyrase subunit A"/>
    <property type="match status" value="1"/>
</dbReference>
<dbReference type="InterPro" id="IPR050220">
    <property type="entry name" value="Type_II_DNA_Topoisomerases"/>
</dbReference>
<evidence type="ECO:0000256" key="4">
    <source>
        <dbReference type="ARBA" id="ARBA00023125"/>
    </source>
</evidence>
<dbReference type="GO" id="GO:0019897">
    <property type="term" value="C:extrinsic component of plasma membrane"/>
    <property type="evidence" value="ECO:0007669"/>
    <property type="project" value="UniProtKB-UniRule"/>
</dbReference>
<dbReference type="FunFam" id="2.120.10.90:FF:000005">
    <property type="entry name" value="DNA topoisomerase 4 subunit A"/>
    <property type="match status" value="1"/>
</dbReference>
<comment type="subcellular location">
    <subcellularLocation>
        <location evidence="8">Cell membrane</location>
        <topology evidence="8">Peripheral membrane protein</topology>
    </subcellularLocation>
</comment>
<comment type="function">
    <text evidence="8">Topoisomerase IV is essential for chromosome segregation. It relaxes supercoiled DNA. Performs the decatenation events required during the replication of a circular DNA molecule.</text>
</comment>
<evidence type="ECO:0000256" key="9">
    <source>
        <dbReference type="PROSITE-ProRule" id="PRU01384"/>
    </source>
</evidence>
<dbReference type="PROSITE" id="PS52040">
    <property type="entry name" value="TOPO_IIA"/>
    <property type="match status" value="1"/>
</dbReference>
<comment type="similarity">
    <text evidence="8">Belongs to the type II topoisomerase GyrA/ParC subunit family. ParC type 2 subfamily.</text>
</comment>
<proteinExistence type="inferred from homology"/>
<evidence type="ECO:0000256" key="10">
    <source>
        <dbReference type="SAM" id="Coils"/>
    </source>
</evidence>
<dbReference type="NCBIfam" id="NF004043">
    <property type="entry name" value="PRK05560.1"/>
    <property type="match status" value="1"/>
</dbReference>
<dbReference type="GO" id="GO:0005737">
    <property type="term" value="C:cytoplasm"/>
    <property type="evidence" value="ECO:0007669"/>
    <property type="project" value="TreeGrafter"/>
</dbReference>
<feature type="site" description="Transition state stabilizer" evidence="8">
    <location>
        <position position="121"/>
    </location>
</feature>
<dbReference type="EMBL" id="LQYT01000147">
    <property type="protein sequence ID" value="KYD07600.1"/>
    <property type="molecule type" value="Genomic_DNA"/>
</dbReference>
<dbReference type="SUPFAM" id="SSF101904">
    <property type="entry name" value="GyrA/ParC C-terminal domain-like"/>
    <property type="match status" value="1"/>
</dbReference>
<dbReference type="InterPro" id="IPR013760">
    <property type="entry name" value="Topo_IIA-like_dom_sf"/>
</dbReference>
<dbReference type="PANTHER" id="PTHR43493:SF9">
    <property type="entry name" value="DNA TOPOISOMERASE 4 SUBUNIT A"/>
    <property type="match status" value="1"/>
</dbReference>
<dbReference type="InterPro" id="IPR013757">
    <property type="entry name" value="Topo_IIA_A_a_sf"/>
</dbReference>